<dbReference type="InterPro" id="IPR013324">
    <property type="entry name" value="RNA_pol_sigma_r3/r4-like"/>
</dbReference>
<dbReference type="Gene3D" id="1.10.10.10">
    <property type="entry name" value="Winged helix-like DNA-binding domain superfamily/Winged helix DNA-binding domain"/>
    <property type="match status" value="1"/>
</dbReference>
<feature type="domain" description="RNA polymerase sigma factor 70 region 4 type 2" evidence="8">
    <location>
        <begin position="109"/>
        <end position="160"/>
    </location>
</feature>
<evidence type="ECO:0000256" key="4">
    <source>
        <dbReference type="ARBA" id="ARBA00023125"/>
    </source>
</evidence>
<dbReference type="SUPFAM" id="SSF88946">
    <property type="entry name" value="Sigma2 domain of RNA polymerase sigma factors"/>
    <property type="match status" value="1"/>
</dbReference>
<dbReference type="AlphaFoldDB" id="A0A2W5VA21"/>
<name>A0A2W5VA21_9BACT</name>
<dbReference type="InterPro" id="IPR014284">
    <property type="entry name" value="RNA_pol_sigma-70_dom"/>
</dbReference>
<keyword evidence="2" id="KW-0805">Transcription regulation</keyword>
<feature type="compositionally biased region" description="Basic and acidic residues" evidence="6">
    <location>
        <begin position="80"/>
        <end position="89"/>
    </location>
</feature>
<evidence type="ECO:0000259" key="7">
    <source>
        <dbReference type="Pfam" id="PF04542"/>
    </source>
</evidence>
<evidence type="ECO:0000313" key="9">
    <source>
        <dbReference type="EMBL" id="PZR07001.1"/>
    </source>
</evidence>
<dbReference type="GO" id="GO:0003677">
    <property type="term" value="F:DNA binding"/>
    <property type="evidence" value="ECO:0007669"/>
    <property type="project" value="UniProtKB-KW"/>
</dbReference>
<proteinExistence type="inferred from homology"/>
<evidence type="ECO:0000256" key="5">
    <source>
        <dbReference type="ARBA" id="ARBA00023163"/>
    </source>
</evidence>
<evidence type="ECO:0000256" key="6">
    <source>
        <dbReference type="SAM" id="MobiDB-lite"/>
    </source>
</evidence>
<dbReference type="Pfam" id="PF08281">
    <property type="entry name" value="Sigma70_r4_2"/>
    <property type="match status" value="1"/>
</dbReference>
<comment type="similarity">
    <text evidence="1">Belongs to the sigma-70 factor family. ECF subfamily.</text>
</comment>
<dbReference type="PANTHER" id="PTHR43133:SF8">
    <property type="entry name" value="RNA POLYMERASE SIGMA FACTOR HI_1459-RELATED"/>
    <property type="match status" value="1"/>
</dbReference>
<dbReference type="InterPro" id="IPR007627">
    <property type="entry name" value="RNA_pol_sigma70_r2"/>
</dbReference>
<comment type="caution">
    <text evidence="9">The sequence shown here is derived from an EMBL/GenBank/DDBJ whole genome shotgun (WGS) entry which is preliminary data.</text>
</comment>
<evidence type="ECO:0000256" key="2">
    <source>
        <dbReference type="ARBA" id="ARBA00023015"/>
    </source>
</evidence>
<dbReference type="InterPro" id="IPR039425">
    <property type="entry name" value="RNA_pol_sigma-70-like"/>
</dbReference>
<dbReference type="SUPFAM" id="SSF88659">
    <property type="entry name" value="Sigma3 and sigma4 domains of RNA polymerase sigma factors"/>
    <property type="match status" value="1"/>
</dbReference>
<keyword evidence="4" id="KW-0238">DNA-binding</keyword>
<organism evidence="9 10">
    <name type="scientific">Archangium gephyra</name>
    <dbReference type="NCBI Taxonomy" id="48"/>
    <lineage>
        <taxon>Bacteria</taxon>
        <taxon>Pseudomonadati</taxon>
        <taxon>Myxococcota</taxon>
        <taxon>Myxococcia</taxon>
        <taxon>Myxococcales</taxon>
        <taxon>Cystobacterineae</taxon>
        <taxon>Archangiaceae</taxon>
        <taxon>Archangium</taxon>
    </lineage>
</organism>
<dbReference type="PANTHER" id="PTHR43133">
    <property type="entry name" value="RNA POLYMERASE ECF-TYPE SIGMA FACTO"/>
    <property type="match status" value="1"/>
</dbReference>
<keyword evidence="5" id="KW-0804">Transcription</keyword>
<feature type="region of interest" description="Disordered" evidence="6">
    <location>
        <begin position="80"/>
        <end position="103"/>
    </location>
</feature>
<dbReference type="GO" id="GO:0016987">
    <property type="term" value="F:sigma factor activity"/>
    <property type="evidence" value="ECO:0007669"/>
    <property type="project" value="UniProtKB-KW"/>
</dbReference>
<dbReference type="InterPro" id="IPR013325">
    <property type="entry name" value="RNA_pol_sigma_r2"/>
</dbReference>
<dbReference type="Gene3D" id="1.10.1740.10">
    <property type="match status" value="1"/>
</dbReference>
<evidence type="ECO:0000256" key="3">
    <source>
        <dbReference type="ARBA" id="ARBA00023082"/>
    </source>
</evidence>
<protein>
    <submittedName>
        <fullName evidence="9">Sigma-70 family RNA polymerase sigma factor</fullName>
    </submittedName>
</protein>
<feature type="domain" description="RNA polymerase sigma-70 region 2" evidence="7">
    <location>
        <begin position="20"/>
        <end position="85"/>
    </location>
</feature>
<gene>
    <name evidence="9" type="ORF">DI536_29275</name>
</gene>
<dbReference type="InterPro" id="IPR036388">
    <property type="entry name" value="WH-like_DNA-bd_sf"/>
</dbReference>
<evidence type="ECO:0000259" key="8">
    <source>
        <dbReference type="Pfam" id="PF08281"/>
    </source>
</evidence>
<evidence type="ECO:0000256" key="1">
    <source>
        <dbReference type="ARBA" id="ARBA00010641"/>
    </source>
</evidence>
<evidence type="ECO:0000313" key="10">
    <source>
        <dbReference type="Proteomes" id="UP000249061"/>
    </source>
</evidence>
<dbReference type="Pfam" id="PF04542">
    <property type="entry name" value="Sigma70_r2"/>
    <property type="match status" value="1"/>
</dbReference>
<dbReference type="InterPro" id="IPR013249">
    <property type="entry name" value="RNA_pol_sigma70_r4_t2"/>
</dbReference>
<keyword evidence="3" id="KW-0731">Sigma factor</keyword>
<dbReference type="EMBL" id="QFQP01000035">
    <property type="protein sequence ID" value="PZR07001.1"/>
    <property type="molecule type" value="Genomic_DNA"/>
</dbReference>
<dbReference type="GO" id="GO:0006352">
    <property type="term" value="P:DNA-templated transcription initiation"/>
    <property type="evidence" value="ECO:0007669"/>
    <property type="project" value="InterPro"/>
</dbReference>
<dbReference type="NCBIfam" id="TIGR02937">
    <property type="entry name" value="sigma70-ECF"/>
    <property type="match status" value="1"/>
</dbReference>
<accession>A0A2W5VA21</accession>
<dbReference type="CDD" id="cd06171">
    <property type="entry name" value="Sigma70_r4"/>
    <property type="match status" value="1"/>
</dbReference>
<reference evidence="9 10" key="1">
    <citation type="submission" date="2017-08" db="EMBL/GenBank/DDBJ databases">
        <title>Infants hospitalized years apart are colonized by the same room-sourced microbial strains.</title>
        <authorList>
            <person name="Brooks B."/>
            <person name="Olm M.R."/>
            <person name="Firek B.A."/>
            <person name="Baker R."/>
            <person name="Thomas B.C."/>
            <person name="Morowitz M.J."/>
            <person name="Banfield J.F."/>
        </authorList>
    </citation>
    <scope>NUCLEOTIDE SEQUENCE [LARGE SCALE GENOMIC DNA]</scope>
    <source>
        <strain evidence="9">S2_003_000_R2_14</strain>
    </source>
</reference>
<sequence>MWVKWVAAARRGDHEAFTALHRHFGRMVHAIVITRVGASEASDLVQDVFLQVFQKLSSLEEDHAFPAWLAQLARHRAARHVRDDRHDQPLDDEPQLVAPDRSAAPDAKKIIRALQALPEAYAETLAMRLIEGMTGPEIAERTGLTPGSVRVNLHRGMAQLRAKLGLQPAEVSDEE</sequence>
<dbReference type="Proteomes" id="UP000249061">
    <property type="component" value="Unassembled WGS sequence"/>
</dbReference>